<dbReference type="Pfam" id="PF06108">
    <property type="entry name" value="DUF952"/>
    <property type="match status" value="1"/>
</dbReference>
<dbReference type="PANTHER" id="PTHR34129:SF1">
    <property type="entry name" value="DUF952 DOMAIN-CONTAINING PROTEIN"/>
    <property type="match status" value="1"/>
</dbReference>
<gene>
    <name evidence="1" type="ORF">BDK92_6906</name>
</gene>
<dbReference type="InterPro" id="IPR009297">
    <property type="entry name" value="DUF952"/>
</dbReference>
<dbReference type="RefSeq" id="WP_121160451.1">
    <property type="nucleotide sequence ID" value="NZ_RBKT01000001.1"/>
</dbReference>
<dbReference type="AlphaFoldDB" id="A0A495JVC0"/>
<sequence>MIYKLLAGAEWAEAEAQGRYEGSAVDRQDGFIHLSGREQVVETAARHFAGEADLVLLTVDPDRLDELRWEPSRGGSLFPHLYGPLPVNAVLSAIPVPAHLPVPEAVAALLG</sequence>
<dbReference type="SUPFAM" id="SSF56399">
    <property type="entry name" value="ADP-ribosylation"/>
    <property type="match status" value="1"/>
</dbReference>
<dbReference type="Proteomes" id="UP000277671">
    <property type="component" value="Unassembled WGS sequence"/>
</dbReference>
<name>A0A495JVC0_9ACTN</name>
<proteinExistence type="predicted"/>
<evidence type="ECO:0000313" key="2">
    <source>
        <dbReference type="Proteomes" id="UP000277671"/>
    </source>
</evidence>
<organism evidence="1 2">
    <name type="scientific">Micromonospora pisi</name>
    <dbReference type="NCBI Taxonomy" id="589240"/>
    <lineage>
        <taxon>Bacteria</taxon>
        <taxon>Bacillati</taxon>
        <taxon>Actinomycetota</taxon>
        <taxon>Actinomycetes</taxon>
        <taxon>Micromonosporales</taxon>
        <taxon>Micromonosporaceae</taxon>
        <taxon>Micromonospora</taxon>
    </lineage>
</organism>
<dbReference type="PANTHER" id="PTHR34129">
    <property type="entry name" value="BLR1139 PROTEIN"/>
    <property type="match status" value="1"/>
</dbReference>
<dbReference type="Gene3D" id="3.20.170.20">
    <property type="entry name" value="Protein of unknown function DUF952"/>
    <property type="match status" value="1"/>
</dbReference>
<dbReference type="OrthoDB" id="5638018at2"/>
<reference evidence="1 2" key="1">
    <citation type="submission" date="2018-10" db="EMBL/GenBank/DDBJ databases">
        <title>Sequencing the genomes of 1000 actinobacteria strains.</title>
        <authorList>
            <person name="Klenk H.-P."/>
        </authorList>
    </citation>
    <scope>NUCLEOTIDE SEQUENCE [LARGE SCALE GENOMIC DNA]</scope>
    <source>
        <strain evidence="1 2">DSM 45175</strain>
    </source>
</reference>
<dbReference type="EMBL" id="RBKT01000001">
    <property type="protein sequence ID" value="RKR92465.1"/>
    <property type="molecule type" value="Genomic_DNA"/>
</dbReference>
<comment type="caution">
    <text evidence="1">The sequence shown here is derived from an EMBL/GenBank/DDBJ whole genome shotgun (WGS) entry which is preliminary data.</text>
</comment>
<protein>
    <submittedName>
        <fullName evidence="1">Uncharacterized protein (DUF952 family)</fullName>
    </submittedName>
</protein>
<keyword evidence="2" id="KW-1185">Reference proteome</keyword>
<accession>A0A495JVC0</accession>
<evidence type="ECO:0000313" key="1">
    <source>
        <dbReference type="EMBL" id="RKR92465.1"/>
    </source>
</evidence>